<proteinExistence type="predicted"/>
<name>A0A820BC78_9BILA</name>
<feature type="compositionally biased region" description="Basic and acidic residues" evidence="1">
    <location>
        <begin position="144"/>
        <end position="156"/>
    </location>
</feature>
<dbReference type="EMBL" id="CAJOBD010015092">
    <property type="protein sequence ID" value="CAF4205451.1"/>
    <property type="molecule type" value="Genomic_DNA"/>
</dbReference>
<sequence length="179" mass="20249">MTNSNEDFNPVYNNPLPPEFAHWSLDLYLDDDEFRAGYPFSDIPEIESNKTGETYNTSKTFDNGVVQSNNSSGSKLFQLTYIGVTTLLYTFIIGICIATTKENNQLTELSTEQQEKQADGRLESCLMDERHKNHAIHSGQLNSYKKEDLGDDHQHGIKDSVNAINVETFEASHHVQTNK</sequence>
<accession>A0A820BC78</accession>
<feature type="transmembrane region" description="Helical" evidence="2">
    <location>
        <begin position="79"/>
        <end position="100"/>
    </location>
</feature>
<keyword evidence="2" id="KW-0812">Transmembrane</keyword>
<organism evidence="3 4">
    <name type="scientific">Rotaria sordida</name>
    <dbReference type="NCBI Taxonomy" id="392033"/>
    <lineage>
        <taxon>Eukaryota</taxon>
        <taxon>Metazoa</taxon>
        <taxon>Spiralia</taxon>
        <taxon>Gnathifera</taxon>
        <taxon>Rotifera</taxon>
        <taxon>Eurotatoria</taxon>
        <taxon>Bdelloidea</taxon>
        <taxon>Philodinida</taxon>
        <taxon>Philodinidae</taxon>
        <taxon>Rotaria</taxon>
    </lineage>
</organism>
<keyword evidence="2" id="KW-0472">Membrane</keyword>
<reference evidence="3" key="1">
    <citation type="submission" date="2021-02" db="EMBL/GenBank/DDBJ databases">
        <authorList>
            <person name="Nowell W R."/>
        </authorList>
    </citation>
    <scope>NUCLEOTIDE SEQUENCE</scope>
</reference>
<protein>
    <submittedName>
        <fullName evidence="3">Uncharacterized protein</fullName>
    </submittedName>
</protein>
<evidence type="ECO:0000256" key="2">
    <source>
        <dbReference type="SAM" id="Phobius"/>
    </source>
</evidence>
<evidence type="ECO:0000313" key="3">
    <source>
        <dbReference type="EMBL" id="CAF4205451.1"/>
    </source>
</evidence>
<dbReference type="AlphaFoldDB" id="A0A820BC78"/>
<dbReference type="Proteomes" id="UP000663836">
    <property type="component" value="Unassembled WGS sequence"/>
</dbReference>
<comment type="caution">
    <text evidence="3">The sequence shown here is derived from an EMBL/GenBank/DDBJ whole genome shotgun (WGS) entry which is preliminary data.</text>
</comment>
<feature type="region of interest" description="Disordered" evidence="1">
    <location>
        <begin position="136"/>
        <end position="156"/>
    </location>
</feature>
<gene>
    <name evidence="3" type="ORF">JBS370_LOCUS36730</name>
</gene>
<keyword evidence="2" id="KW-1133">Transmembrane helix</keyword>
<evidence type="ECO:0000313" key="4">
    <source>
        <dbReference type="Proteomes" id="UP000663836"/>
    </source>
</evidence>
<evidence type="ECO:0000256" key="1">
    <source>
        <dbReference type="SAM" id="MobiDB-lite"/>
    </source>
</evidence>